<evidence type="ECO:0000256" key="1">
    <source>
        <dbReference type="ARBA" id="ARBA00006479"/>
    </source>
</evidence>
<dbReference type="SUPFAM" id="SSF53067">
    <property type="entry name" value="Actin-like ATPase domain"/>
    <property type="match status" value="1"/>
</dbReference>
<dbReference type="RefSeq" id="WP_346136644.1">
    <property type="nucleotide sequence ID" value="NZ_BAABBE010000047.1"/>
</dbReference>
<reference evidence="3" key="1">
    <citation type="journal article" date="2019" name="Int. J. Syst. Evol. Microbiol.">
        <title>The Global Catalogue of Microorganisms (GCM) 10K type strain sequencing project: providing services to taxonomists for standard genome sequencing and annotation.</title>
        <authorList>
            <consortium name="The Broad Institute Genomics Platform"/>
            <consortium name="The Broad Institute Genome Sequencing Center for Infectious Disease"/>
            <person name="Wu L."/>
            <person name="Ma J."/>
        </authorList>
    </citation>
    <scope>NUCLEOTIDE SEQUENCE [LARGE SCALE GENOMIC DNA]</scope>
    <source>
        <strain evidence="3">JCM 17494</strain>
    </source>
</reference>
<dbReference type="Gene3D" id="1.10.10.10">
    <property type="entry name" value="Winged helix-like DNA-binding domain superfamily/Winged helix DNA-binding domain"/>
    <property type="match status" value="1"/>
</dbReference>
<dbReference type="InterPro" id="IPR019885">
    <property type="entry name" value="Tscrpt_reg_HTH_AsnC-type_CS"/>
</dbReference>
<dbReference type="InterPro" id="IPR000600">
    <property type="entry name" value="ROK"/>
</dbReference>
<accession>A0ABP7C9R7</accession>
<keyword evidence="3" id="KW-1185">Reference proteome</keyword>
<dbReference type="Proteomes" id="UP001500711">
    <property type="component" value="Unassembled WGS sequence"/>
</dbReference>
<dbReference type="PANTHER" id="PTHR18964:SF173">
    <property type="entry name" value="GLUCOKINASE"/>
    <property type="match status" value="1"/>
</dbReference>
<dbReference type="PROSITE" id="PS00519">
    <property type="entry name" value="HTH_ASNC_1"/>
    <property type="match status" value="1"/>
</dbReference>
<dbReference type="PANTHER" id="PTHR18964">
    <property type="entry name" value="ROK (REPRESSOR, ORF, KINASE) FAMILY"/>
    <property type="match status" value="1"/>
</dbReference>
<evidence type="ECO:0000313" key="3">
    <source>
        <dbReference type="Proteomes" id="UP001500711"/>
    </source>
</evidence>
<gene>
    <name evidence="2" type="ORF">GCM10022267_84290</name>
</gene>
<dbReference type="SUPFAM" id="SSF46785">
    <property type="entry name" value="Winged helix' DNA-binding domain"/>
    <property type="match status" value="1"/>
</dbReference>
<comment type="caution">
    <text evidence="2">The sequence shown here is derived from an EMBL/GenBank/DDBJ whole genome shotgun (WGS) entry which is preliminary data.</text>
</comment>
<dbReference type="InterPro" id="IPR036388">
    <property type="entry name" value="WH-like_DNA-bd_sf"/>
</dbReference>
<sequence length="391" mass="39836">MCRTYLGLLRLLLGQLLRLLLDGVPRTRAELASQTGLTRAAVRTRLDALRDAGFLTDHGIRVSTGGRPAGRLAFNAAARSVLAADVGATHATVAVTDLAGGPLAMRRLSLDIADGPEPVLARLAETWRELVRDAGVSVSPAGVGIGLPGPVEHSSGKPNHPPIMPAWDGFDVPAHVRAEFGVPVLVDNEVNLMALGEHAHSFPGTDHMIVVKVATGIGSGFISNGVLHRGAVGAAGDLGHIQAPGSDDAPCGCGNTGCLEAVASGSAIVARLRAKGVEAHSSADVVALVRAGNVEAGQAIRHAGRTIGEVLAACVSMVNPSLIVVGGDLAAAGEMLLAGVREAVYCRSLPLATENLRIVPSRAGEVAGVLGAAAMVVHHVLSPSVVDQQLG</sequence>
<dbReference type="EMBL" id="BAABBE010000047">
    <property type="protein sequence ID" value="GAA3684655.1"/>
    <property type="molecule type" value="Genomic_DNA"/>
</dbReference>
<dbReference type="Gene3D" id="3.30.420.40">
    <property type="match status" value="2"/>
</dbReference>
<organism evidence="2 3">
    <name type="scientific">Lentzea roselyniae</name>
    <dbReference type="NCBI Taxonomy" id="531940"/>
    <lineage>
        <taxon>Bacteria</taxon>
        <taxon>Bacillati</taxon>
        <taxon>Actinomycetota</taxon>
        <taxon>Actinomycetes</taxon>
        <taxon>Pseudonocardiales</taxon>
        <taxon>Pseudonocardiaceae</taxon>
        <taxon>Lentzea</taxon>
    </lineage>
</organism>
<dbReference type="InterPro" id="IPR043129">
    <property type="entry name" value="ATPase_NBD"/>
</dbReference>
<name>A0ABP7C9R7_9PSEU</name>
<proteinExistence type="inferred from homology"/>
<dbReference type="InterPro" id="IPR049874">
    <property type="entry name" value="ROK_cs"/>
</dbReference>
<dbReference type="PROSITE" id="PS01125">
    <property type="entry name" value="ROK"/>
    <property type="match status" value="1"/>
</dbReference>
<dbReference type="InterPro" id="IPR036390">
    <property type="entry name" value="WH_DNA-bd_sf"/>
</dbReference>
<evidence type="ECO:0000313" key="2">
    <source>
        <dbReference type="EMBL" id="GAA3684655.1"/>
    </source>
</evidence>
<dbReference type="Pfam" id="PF00480">
    <property type="entry name" value="ROK"/>
    <property type="match status" value="1"/>
</dbReference>
<protein>
    <submittedName>
        <fullName evidence="2">ROK family protein</fullName>
    </submittedName>
</protein>
<comment type="similarity">
    <text evidence="1">Belongs to the ROK (NagC/XylR) family.</text>
</comment>